<evidence type="ECO:0000313" key="2">
    <source>
        <dbReference type="Proteomes" id="UP000234331"/>
    </source>
</evidence>
<dbReference type="AlphaFoldDB" id="A0A2I2KL82"/>
<gene>
    <name evidence="1" type="ORF">FRACA_1390013</name>
</gene>
<evidence type="ECO:0000313" key="1">
    <source>
        <dbReference type="EMBL" id="SNQ46397.1"/>
    </source>
</evidence>
<accession>A0A2I2KL82</accession>
<keyword evidence="2" id="KW-1185">Reference proteome</keyword>
<proteinExistence type="predicted"/>
<sequence length="125" mass="13257">MASSFTLRSCASRPAVVWGSGAESSADAGRAIGRSVRPPYGNVLDSCGVDLIDCEESEVAWLPCRIAYHSGPCPAGPKRRIECPAYAVIARSSLRGGRIRADWGVAGRDHSGVTSSRCPIRRVDP</sequence>
<dbReference type="EMBL" id="FZMO01000045">
    <property type="protein sequence ID" value="SNQ46397.1"/>
    <property type="molecule type" value="Genomic_DNA"/>
</dbReference>
<reference evidence="1 2" key="1">
    <citation type="submission" date="2017-06" db="EMBL/GenBank/DDBJ databases">
        <authorList>
            <person name="Kim H.J."/>
            <person name="Triplett B.A."/>
        </authorList>
    </citation>
    <scope>NUCLEOTIDE SEQUENCE [LARGE SCALE GENOMIC DNA]</scope>
    <source>
        <strain evidence="1">FRACA_ARgP5</strain>
    </source>
</reference>
<protein>
    <submittedName>
        <fullName evidence="1">Uncharacterized protein</fullName>
    </submittedName>
</protein>
<dbReference type="Proteomes" id="UP000234331">
    <property type="component" value="Unassembled WGS sequence"/>
</dbReference>
<name>A0A2I2KL82_9ACTN</name>
<organism evidence="1 2">
    <name type="scientific">Frankia canadensis</name>
    <dbReference type="NCBI Taxonomy" id="1836972"/>
    <lineage>
        <taxon>Bacteria</taxon>
        <taxon>Bacillati</taxon>
        <taxon>Actinomycetota</taxon>
        <taxon>Actinomycetes</taxon>
        <taxon>Frankiales</taxon>
        <taxon>Frankiaceae</taxon>
        <taxon>Frankia</taxon>
    </lineage>
</organism>